<name>A0A179FKD7_METCM</name>
<sequence length="172" mass="19291">MASTIRDKLYLPIVGTQLLGMLILDLVPFYPKVLWQGPSSPLHSLISLRKWWTVKSGDPYFASSTHEPWFEGFLYVELLVQLPLTMYLAYKLASLKPTTGATELAGLAYGCVTFMGATACAFDIWHMGADKVDMEHKAQLFWGTYLPFAVIPAIMAVDMYLRLLPRVQAPSK</sequence>
<dbReference type="Proteomes" id="UP000078397">
    <property type="component" value="Unassembled WGS sequence"/>
</dbReference>
<dbReference type="RefSeq" id="XP_018143119.1">
    <property type="nucleotide sequence ID" value="XM_018286472.1"/>
</dbReference>
<dbReference type="GO" id="GO:0005783">
    <property type="term" value="C:endoplasmic reticulum"/>
    <property type="evidence" value="ECO:0007669"/>
    <property type="project" value="TreeGrafter"/>
</dbReference>
<gene>
    <name evidence="8" type="ORF">VFPPC_07649</name>
</gene>
<keyword evidence="2 5" id="KW-0812">Transmembrane</keyword>
<evidence type="ECO:0000313" key="8">
    <source>
        <dbReference type="EMBL" id="OAQ66032.1"/>
    </source>
</evidence>
<dbReference type="OrthoDB" id="433124at2759"/>
<feature type="transmembrane region" description="Helical" evidence="6">
    <location>
        <begin position="9"/>
        <end position="30"/>
    </location>
</feature>
<dbReference type="AlphaFoldDB" id="A0A179FKD7"/>
<evidence type="ECO:0000256" key="5">
    <source>
        <dbReference type="PROSITE-ProRule" id="PRU01087"/>
    </source>
</evidence>
<keyword evidence="4 5" id="KW-0472">Membrane</keyword>
<proteinExistence type="predicted"/>
<evidence type="ECO:0000256" key="4">
    <source>
        <dbReference type="ARBA" id="ARBA00023136"/>
    </source>
</evidence>
<feature type="domain" description="EXPERA" evidence="7">
    <location>
        <begin position="6"/>
        <end position="156"/>
    </location>
</feature>
<dbReference type="GeneID" id="28850466"/>
<protein>
    <recommendedName>
        <fullName evidence="7">EXPERA domain-containing protein</fullName>
    </recommendedName>
</protein>
<evidence type="ECO:0000256" key="6">
    <source>
        <dbReference type="SAM" id="Phobius"/>
    </source>
</evidence>
<evidence type="ECO:0000256" key="1">
    <source>
        <dbReference type="ARBA" id="ARBA00004141"/>
    </source>
</evidence>
<evidence type="ECO:0000259" key="7">
    <source>
        <dbReference type="PROSITE" id="PS51751"/>
    </source>
</evidence>
<dbReference type="PANTHER" id="PTHR31204">
    <property type="entry name" value="SIGMA INTRACELLULAR RECEPTOR 2"/>
    <property type="match status" value="1"/>
</dbReference>
<evidence type="ECO:0000256" key="3">
    <source>
        <dbReference type="ARBA" id="ARBA00022989"/>
    </source>
</evidence>
<dbReference type="InterPro" id="IPR033118">
    <property type="entry name" value="EXPERA"/>
</dbReference>
<keyword evidence="3 5" id="KW-1133">Transmembrane helix</keyword>
<dbReference type="GO" id="GO:0016020">
    <property type="term" value="C:membrane"/>
    <property type="evidence" value="ECO:0007669"/>
    <property type="project" value="UniProtKB-SubCell"/>
</dbReference>
<keyword evidence="9" id="KW-1185">Reference proteome</keyword>
<comment type="caution">
    <text evidence="8">The sequence shown here is derived from an EMBL/GenBank/DDBJ whole genome shotgun (WGS) entry which is preliminary data.</text>
</comment>
<dbReference type="PROSITE" id="PS51751">
    <property type="entry name" value="EXPERA"/>
    <property type="match status" value="1"/>
</dbReference>
<evidence type="ECO:0000256" key="2">
    <source>
        <dbReference type="ARBA" id="ARBA00022692"/>
    </source>
</evidence>
<feature type="transmembrane region" description="Helical" evidence="6">
    <location>
        <begin position="104"/>
        <end position="125"/>
    </location>
</feature>
<accession>A0A179FKD7</accession>
<dbReference type="EMBL" id="LSBJ02000004">
    <property type="protein sequence ID" value="OAQ66032.1"/>
    <property type="molecule type" value="Genomic_DNA"/>
</dbReference>
<reference evidence="8 9" key="1">
    <citation type="journal article" date="2016" name="PLoS Pathog.">
        <title>Biosynthesis of antibiotic leucinostatins in bio-control fungus Purpureocillium lilacinum and their inhibition on phytophthora revealed by genome mining.</title>
        <authorList>
            <person name="Wang G."/>
            <person name="Liu Z."/>
            <person name="Lin R."/>
            <person name="Li E."/>
            <person name="Mao Z."/>
            <person name="Ling J."/>
            <person name="Yang Y."/>
            <person name="Yin W.B."/>
            <person name="Xie B."/>
        </authorList>
    </citation>
    <scope>NUCLEOTIDE SEQUENCE [LARGE SCALE GENOMIC DNA]</scope>
    <source>
        <strain evidence="8">170</strain>
    </source>
</reference>
<evidence type="ECO:0000313" key="9">
    <source>
        <dbReference type="Proteomes" id="UP000078397"/>
    </source>
</evidence>
<feature type="transmembrane region" description="Helical" evidence="6">
    <location>
        <begin position="145"/>
        <end position="164"/>
    </location>
</feature>
<feature type="transmembrane region" description="Helical" evidence="6">
    <location>
        <begin position="73"/>
        <end position="92"/>
    </location>
</feature>
<organism evidence="8 9">
    <name type="scientific">Pochonia chlamydosporia 170</name>
    <dbReference type="NCBI Taxonomy" id="1380566"/>
    <lineage>
        <taxon>Eukaryota</taxon>
        <taxon>Fungi</taxon>
        <taxon>Dikarya</taxon>
        <taxon>Ascomycota</taxon>
        <taxon>Pezizomycotina</taxon>
        <taxon>Sordariomycetes</taxon>
        <taxon>Hypocreomycetidae</taxon>
        <taxon>Hypocreales</taxon>
        <taxon>Clavicipitaceae</taxon>
        <taxon>Pochonia</taxon>
    </lineage>
</organism>
<dbReference type="STRING" id="1380566.A0A179FKD7"/>
<comment type="subcellular location">
    <subcellularLocation>
        <location evidence="1">Membrane</location>
        <topology evidence="1">Multi-pass membrane protein</topology>
    </subcellularLocation>
</comment>
<dbReference type="InterPro" id="IPR051987">
    <property type="entry name" value="Sigma-2_receptor-like"/>
</dbReference>
<dbReference type="Pfam" id="PF05241">
    <property type="entry name" value="EBP"/>
    <property type="match status" value="1"/>
</dbReference>
<dbReference type="PANTHER" id="PTHR31204:SF1">
    <property type="entry name" value="SIGMA INTRACELLULAR RECEPTOR 2"/>
    <property type="match status" value="1"/>
</dbReference>
<dbReference type="KEGG" id="pchm:VFPPC_07649"/>